<dbReference type="AlphaFoldDB" id="A0A1W9HUX5"/>
<protein>
    <submittedName>
        <fullName evidence="8">Metal ABC transporter substrate-binding protein</fullName>
    </submittedName>
</protein>
<evidence type="ECO:0000256" key="2">
    <source>
        <dbReference type="ARBA" id="ARBA00011028"/>
    </source>
</evidence>
<dbReference type="GO" id="GO:0030313">
    <property type="term" value="C:cell envelope"/>
    <property type="evidence" value="ECO:0007669"/>
    <property type="project" value="UniProtKB-SubCell"/>
</dbReference>
<evidence type="ECO:0000256" key="3">
    <source>
        <dbReference type="ARBA" id="ARBA00022448"/>
    </source>
</evidence>
<evidence type="ECO:0000256" key="4">
    <source>
        <dbReference type="ARBA" id="ARBA00022723"/>
    </source>
</evidence>
<dbReference type="CDD" id="cd01137">
    <property type="entry name" value="PsaA"/>
    <property type="match status" value="1"/>
</dbReference>
<gene>
    <name evidence="8" type="ORF">A4S15_12360</name>
</gene>
<evidence type="ECO:0000313" key="9">
    <source>
        <dbReference type="Proteomes" id="UP000192872"/>
    </source>
</evidence>
<dbReference type="Pfam" id="PF01297">
    <property type="entry name" value="ZnuA"/>
    <property type="match status" value="1"/>
</dbReference>
<dbReference type="STRING" id="1827387.A4S15_12360"/>
<evidence type="ECO:0000256" key="6">
    <source>
        <dbReference type="RuleBase" id="RU003512"/>
    </source>
</evidence>
<dbReference type="GO" id="GO:0046872">
    <property type="term" value="F:metal ion binding"/>
    <property type="evidence" value="ECO:0007669"/>
    <property type="project" value="UniProtKB-KW"/>
</dbReference>
<dbReference type="InterPro" id="IPR006129">
    <property type="entry name" value="AdhesinB"/>
</dbReference>
<comment type="caution">
    <text evidence="8">The sequence shown here is derived from an EMBL/GenBank/DDBJ whole genome shotgun (WGS) entry which is preliminary data.</text>
</comment>
<evidence type="ECO:0000256" key="1">
    <source>
        <dbReference type="ARBA" id="ARBA00004196"/>
    </source>
</evidence>
<organism evidence="8 9">
    <name type="scientific">Candidatus Raskinella chloraquaticus</name>
    <dbReference type="NCBI Taxonomy" id="1951219"/>
    <lineage>
        <taxon>Bacteria</taxon>
        <taxon>Pseudomonadati</taxon>
        <taxon>Pseudomonadota</taxon>
        <taxon>Alphaproteobacteria</taxon>
        <taxon>Hyphomicrobiales</taxon>
        <taxon>Phreatobacteraceae</taxon>
        <taxon>Candidatus Raskinella</taxon>
    </lineage>
</organism>
<keyword evidence="3 6" id="KW-0813">Transport</keyword>
<evidence type="ECO:0000313" key="8">
    <source>
        <dbReference type="EMBL" id="OQW51218.1"/>
    </source>
</evidence>
<feature type="chain" id="PRO_5011964233" evidence="7">
    <location>
        <begin position="22"/>
        <end position="313"/>
    </location>
</feature>
<evidence type="ECO:0000256" key="7">
    <source>
        <dbReference type="SAM" id="SignalP"/>
    </source>
</evidence>
<feature type="signal peptide" evidence="7">
    <location>
        <begin position="1"/>
        <end position="21"/>
    </location>
</feature>
<reference evidence="8 9" key="1">
    <citation type="journal article" date="2017" name="Water Res.">
        <title>Comammox in drinking water systems.</title>
        <authorList>
            <person name="Wang Y."/>
            <person name="Ma L."/>
            <person name="Mao Y."/>
            <person name="Jiang X."/>
            <person name="Xia Y."/>
            <person name="Yu K."/>
            <person name="Li B."/>
            <person name="Zhang T."/>
        </authorList>
    </citation>
    <scope>NUCLEOTIDE SEQUENCE [LARGE SCALE GENOMIC DNA]</scope>
    <source>
        <strain evidence="8">SG_bin8</strain>
    </source>
</reference>
<sequence>MIDRRTILLALAGLPAVAARAQTPGASPPSSVIASFSILADLIANVAGPAVPVASLVGPNSDAHAYQPKPGDSRLLAAARLIVVNGLGFEGFIDRLVKASGSKAQIVVASKGIVPLKAKTGADHADAHGHKAHNHDEAADPHAWQSVANAKIYVANIRDGLIGADSAGAEGYRQRAKDYLTRLDALEAEIGAEIARIPPASRRVVSSHDAFGYFERAYGLTFIAARGLSAESEPTAAQIATLIRQVRKEKVKAVFTENVLSPRFAQQLARESGAVVGGTLFSDALSDAKGPAATYIDLMRHNARTLVSALLTS</sequence>
<accession>A0A1W9HUX5</accession>
<dbReference type="PRINTS" id="PR00691">
    <property type="entry name" value="ADHESINB"/>
</dbReference>
<dbReference type="EMBL" id="LWDL01000021">
    <property type="protein sequence ID" value="OQW51218.1"/>
    <property type="molecule type" value="Genomic_DNA"/>
</dbReference>
<comment type="similarity">
    <text evidence="2 6">Belongs to the bacterial solute-binding protein 9 family.</text>
</comment>
<proteinExistence type="inferred from homology"/>
<dbReference type="RefSeq" id="WP_376801550.1">
    <property type="nucleotide sequence ID" value="NZ_DBNB01000022.1"/>
</dbReference>
<name>A0A1W9HUX5_9HYPH</name>
<dbReference type="InterPro" id="IPR006128">
    <property type="entry name" value="Lipoprotein_PsaA-like"/>
</dbReference>
<dbReference type="InterPro" id="IPR050492">
    <property type="entry name" value="Bact_metal-bind_prot9"/>
</dbReference>
<dbReference type="InterPro" id="IPR006127">
    <property type="entry name" value="ZnuA-like"/>
</dbReference>
<evidence type="ECO:0000256" key="5">
    <source>
        <dbReference type="ARBA" id="ARBA00022729"/>
    </source>
</evidence>
<dbReference type="PRINTS" id="PR00690">
    <property type="entry name" value="ADHESNFAMILY"/>
</dbReference>
<dbReference type="PANTHER" id="PTHR42953:SF1">
    <property type="entry name" value="METAL-BINDING PROTEIN HI_0362-RELATED"/>
    <property type="match status" value="1"/>
</dbReference>
<keyword evidence="4" id="KW-0479">Metal-binding</keyword>
<dbReference type="GO" id="GO:0030001">
    <property type="term" value="P:metal ion transport"/>
    <property type="evidence" value="ECO:0007669"/>
    <property type="project" value="InterPro"/>
</dbReference>
<dbReference type="Gene3D" id="3.40.50.1980">
    <property type="entry name" value="Nitrogenase molybdenum iron protein domain"/>
    <property type="match status" value="2"/>
</dbReference>
<keyword evidence="5 7" id="KW-0732">Signal</keyword>
<comment type="subcellular location">
    <subcellularLocation>
        <location evidence="1">Cell envelope</location>
    </subcellularLocation>
</comment>
<dbReference type="SUPFAM" id="SSF53807">
    <property type="entry name" value="Helical backbone' metal receptor"/>
    <property type="match status" value="1"/>
</dbReference>
<dbReference type="PANTHER" id="PTHR42953">
    <property type="entry name" value="HIGH-AFFINITY ZINC UPTAKE SYSTEM PROTEIN ZNUA-RELATED"/>
    <property type="match status" value="1"/>
</dbReference>
<dbReference type="Proteomes" id="UP000192872">
    <property type="component" value="Unassembled WGS sequence"/>
</dbReference>
<dbReference type="GO" id="GO:0007155">
    <property type="term" value="P:cell adhesion"/>
    <property type="evidence" value="ECO:0007669"/>
    <property type="project" value="InterPro"/>
</dbReference>